<organism evidence="1 2">
    <name type="scientific">Alligator mississippiensis</name>
    <name type="common">American alligator</name>
    <dbReference type="NCBI Taxonomy" id="8496"/>
    <lineage>
        <taxon>Eukaryota</taxon>
        <taxon>Metazoa</taxon>
        <taxon>Chordata</taxon>
        <taxon>Craniata</taxon>
        <taxon>Vertebrata</taxon>
        <taxon>Euteleostomi</taxon>
        <taxon>Archelosauria</taxon>
        <taxon>Archosauria</taxon>
        <taxon>Crocodylia</taxon>
        <taxon>Alligatoridae</taxon>
        <taxon>Alligatorinae</taxon>
        <taxon>Alligator</taxon>
    </lineage>
</organism>
<gene>
    <name evidence="1" type="ORF">Y1Q_0004195</name>
</gene>
<keyword evidence="2" id="KW-1185">Reference proteome</keyword>
<sequence>MKIMVYSIESHQTSRKSLLPPLLNQLYDSLWQPKVTNHYKDQAICHTLQMPSMAFSGTLRALPALIMSIVPLQEVDDTETKSVLGLPLDTCAGKRVK</sequence>
<dbReference type="Proteomes" id="UP000050525">
    <property type="component" value="Unassembled WGS sequence"/>
</dbReference>
<name>A0A151PIG6_ALLMI</name>
<comment type="caution">
    <text evidence="1">The sequence shown here is derived from an EMBL/GenBank/DDBJ whole genome shotgun (WGS) entry which is preliminary data.</text>
</comment>
<dbReference type="EMBL" id="AKHW03000179">
    <property type="protein sequence ID" value="KYO48840.1"/>
    <property type="molecule type" value="Genomic_DNA"/>
</dbReference>
<dbReference type="AlphaFoldDB" id="A0A151PIG6"/>
<evidence type="ECO:0000313" key="2">
    <source>
        <dbReference type="Proteomes" id="UP000050525"/>
    </source>
</evidence>
<evidence type="ECO:0000313" key="1">
    <source>
        <dbReference type="EMBL" id="KYO48840.1"/>
    </source>
</evidence>
<reference evidence="1 2" key="1">
    <citation type="journal article" date="2012" name="Genome Biol.">
        <title>Sequencing three crocodilian genomes to illuminate the evolution of archosaurs and amniotes.</title>
        <authorList>
            <person name="St John J.A."/>
            <person name="Braun E.L."/>
            <person name="Isberg S.R."/>
            <person name="Miles L.G."/>
            <person name="Chong A.Y."/>
            <person name="Gongora J."/>
            <person name="Dalzell P."/>
            <person name="Moran C."/>
            <person name="Bed'hom B."/>
            <person name="Abzhanov A."/>
            <person name="Burgess S.C."/>
            <person name="Cooksey A.M."/>
            <person name="Castoe T.A."/>
            <person name="Crawford N.G."/>
            <person name="Densmore L.D."/>
            <person name="Drew J.C."/>
            <person name="Edwards S.V."/>
            <person name="Faircloth B.C."/>
            <person name="Fujita M.K."/>
            <person name="Greenwold M.J."/>
            <person name="Hoffmann F.G."/>
            <person name="Howard J.M."/>
            <person name="Iguchi T."/>
            <person name="Janes D.E."/>
            <person name="Khan S.Y."/>
            <person name="Kohno S."/>
            <person name="de Koning A.J."/>
            <person name="Lance S.L."/>
            <person name="McCarthy F.M."/>
            <person name="McCormack J.E."/>
            <person name="Merchant M.E."/>
            <person name="Peterson D.G."/>
            <person name="Pollock D.D."/>
            <person name="Pourmand N."/>
            <person name="Raney B.J."/>
            <person name="Roessler K.A."/>
            <person name="Sanford J.R."/>
            <person name="Sawyer R.H."/>
            <person name="Schmidt C.J."/>
            <person name="Triplett E.W."/>
            <person name="Tuberville T.D."/>
            <person name="Venegas-Anaya M."/>
            <person name="Howard J.T."/>
            <person name="Jarvis E.D."/>
            <person name="Guillette L.J.Jr."/>
            <person name="Glenn T.C."/>
            <person name="Green R.E."/>
            <person name="Ray D.A."/>
        </authorList>
    </citation>
    <scope>NUCLEOTIDE SEQUENCE [LARGE SCALE GENOMIC DNA]</scope>
    <source>
        <strain evidence="1">KSC_2009_1</strain>
    </source>
</reference>
<accession>A0A151PIG6</accession>
<proteinExistence type="predicted"/>
<protein>
    <submittedName>
        <fullName evidence="1">Uncharacterized protein</fullName>
    </submittedName>
</protein>